<dbReference type="Proteomes" id="UP001240150">
    <property type="component" value="Chromosome"/>
</dbReference>
<accession>A0ABY8W7P5</accession>
<reference evidence="1 2" key="1">
    <citation type="submission" date="2023-06" db="EMBL/GenBank/DDBJ databases">
        <authorList>
            <person name="Yushchuk O."/>
            <person name="Binda E."/>
            <person name="Ruckert-Reed C."/>
            <person name="Fedorenko V."/>
            <person name="Kalinowski J."/>
            <person name="Marinelli F."/>
        </authorList>
    </citation>
    <scope>NUCLEOTIDE SEQUENCE [LARGE SCALE GENOMIC DNA]</scope>
    <source>
        <strain evidence="1 2">NRRL 3884</strain>
    </source>
</reference>
<gene>
    <name evidence="1" type="ORF">ACTOB_004992</name>
</gene>
<keyword evidence="2" id="KW-1185">Reference proteome</keyword>
<sequence length="149" mass="15879">MNARLGIAAAAVLLFWAGIAYRVTEPPTAGDYRRTLVQVAATTHDAASTTALTARQQLDDRIFATFATSAYDDARTALAGAAEKLAAKPPPDDRTAGMRDRLVPLLQRTTAEAGAAATADDDVARRTAAERLDRVADDLDDLLHEWGEA</sequence>
<dbReference type="RefSeq" id="WP_284914235.1">
    <property type="nucleotide sequence ID" value="NZ_CP126980.1"/>
</dbReference>
<dbReference type="EMBL" id="CP126980">
    <property type="protein sequence ID" value="WIM93027.1"/>
    <property type="molecule type" value="Genomic_DNA"/>
</dbReference>
<proteinExistence type="predicted"/>
<organism evidence="1 2">
    <name type="scientific">Actinoplanes oblitus</name>
    <dbReference type="NCBI Taxonomy" id="3040509"/>
    <lineage>
        <taxon>Bacteria</taxon>
        <taxon>Bacillati</taxon>
        <taxon>Actinomycetota</taxon>
        <taxon>Actinomycetes</taxon>
        <taxon>Micromonosporales</taxon>
        <taxon>Micromonosporaceae</taxon>
        <taxon>Actinoplanes</taxon>
    </lineage>
</organism>
<evidence type="ECO:0000313" key="1">
    <source>
        <dbReference type="EMBL" id="WIM93027.1"/>
    </source>
</evidence>
<name>A0ABY8W7P5_9ACTN</name>
<evidence type="ECO:0000313" key="2">
    <source>
        <dbReference type="Proteomes" id="UP001240150"/>
    </source>
</evidence>
<protein>
    <submittedName>
        <fullName evidence="1">Uncharacterized protein</fullName>
    </submittedName>
</protein>